<evidence type="ECO:0000256" key="1">
    <source>
        <dbReference type="ARBA" id="ARBA00022729"/>
    </source>
</evidence>
<dbReference type="InterPro" id="IPR015943">
    <property type="entry name" value="WD40/YVTN_repeat-like_dom_sf"/>
</dbReference>
<dbReference type="RefSeq" id="WP_245786648.1">
    <property type="nucleotide sequence ID" value="NZ_FOFV01000025.1"/>
</dbReference>
<evidence type="ECO:0000259" key="3">
    <source>
        <dbReference type="Pfam" id="PF21783"/>
    </source>
</evidence>
<dbReference type="AlphaFoldDB" id="A0A1H9WX84"/>
<dbReference type="InterPro" id="IPR051200">
    <property type="entry name" value="Host-pathogen_enzymatic-act"/>
</dbReference>
<sequence>MRLRPLVMAAAVTTALVVSPAQAAPAGRVLGYVANNGGGVSVIDTATNAVSTTIADGGGNSPYMAAVAFDGTRGYVTSSLQNTLLVIDTPTNTVDKAVPVGNRPAGVAVAPGGGFVYVTNYLGGTVSVVDTATLAVTATVAVGENPDGVVVTRDGSAVYVTHDVTGAGKVSVIDTTSNAVATTIDVGSAATAIAASSDGTRMYVVNKLSNSVSAIDVASRAVVGSASVGITPHGIALTPDGTRAYVTNSQSDTVSVVDLTTLTELQQIGVGDRPIGVAVTPDGASAYVTNFDSNTVSVISTASNSVTTSVAVGQRPVGIAINFVPPAASKLVAGTAQLQLRLLGFTVRGVNATLTDKHTGAPVAGQQVVFRTVKGNPLCTATTNASGKATCDAQVPLLVGVSTLLQGFTASYAGNNEHGGSSAHGYIRLL</sequence>
<evidence type="ECO:0000256" key="2">
    <source>
        <dbReference type="SAM" id="SignalP"/>
    </source>
</evidence>
<evidence type="ECO:0000313" key="5">
    <source>
        <dbReference type="Proteomes" id="UP000199503"/>
    </source>
</evidence>
<dbReference type="InterPro" id="IPR011045">
    <property type="entry name" value="N2O_reductase_N"/>
</dbReference>
<protein>
    <submittedName>
        <fullName evidence="4">40-residue YVTN family beta-propeller repeat-containing protein</fullName>
    </submittedName>
</protein>
<name>A0A1H9WX84_9PSEU</name>
<keyword evidence="1 2" id="KW-0732">Signal</keyword>
<dbReference type="InterPro" id="IPR048433">
    <property type="entry name" value="YNCE-like_beta-prop"/>
</dbReference>
<dbReference type="EMBL" id="FOFV01000025">
    <property type="protein sequence ID" value="SES38445.1"/>
    <property type="molecule type" value="Genomic_DNA"/>
</dbReference>
<feature type="chain" id="PRO_5011474910" evidence="2">
    <location>
        <begin position="24"/>
        <end position="430"/>
    </location>
</feature>
<accession>A0A1H9WX84</accession>
<dbReference type="Gene3D" id="2.130.10.10">
    <property type="entry name" value="YVTN repeat-like/Quinoprotein amine dehydrogenase"/>
    <property type="match status" value="2"/>
</dbReference>
<dbReference type="InterPro" id="IPR011964">
    <property type="entry name" value="YVTN_b-propeller_repeat"/>
</dbReference>
<dbReference type="SUPFAM" id="SSF50974">
    <property type="entry name" value="Nitrous oxide reductase, N-terminal domain"/>
    <property type="match status" value="1"/>
</dbReference>
<reference evidence="5" key="1">
    <citation type="submission" date="2016-10" db="EMBL/GenBank/DDBJ databases">
        <authorList>
            <person name="Varghese N."/>
            <person name="Submissions S."/>
        </authorList>
    </citation>
    <scope>NUCLEOTIDE SEQUENCE [LARGE SCALE GENOMIC DNA]</scope>
    <source>
        <strain evidence="5">DSM 44437</strain>
    </source>
</reference>
<feature type="domain" description="YNCE-like beta-propeller" evidence="3">
    <location>
        <begin position="244"/>
        <end position="310"/>
    </location>
</feature>
<feature type="signal peptide" evidence="2">
    <location>
        <begin position="1"/>
        <end position="23"/>
    </location>
</feature>
<dbReference type="PANTHER" id="PTHR47197:SF3">
    <property type="entry name" value="DIHYDRO-HEME D1 DEHYDROGENASE"/>
    <property type="match status" value="1"/>
</dbReference>
<proteinExistence type="predicted"/>
<keyword evidence="5" id="KW-1185">Reference proteome</keyword>
<dbReference type="NCBIfam" id="TIGR02276">
    <property type="entry name" value="beta_rpt_yvtn"/>
    <property type="match status" value="5"/>
</dbReference>
<gene>
    <name evidence="4" type="ORF">SAMN04488000_12573</name>
</gene>
<evidence type="ECO:0000313" key="4">
    <source>
        <dbReference type="EMBL" id="SES38445.1"/>
    </source>
</evidence>
<dbReference type="Proteomes" id="UP000199503">
    <property type="component" value="Unassembled WGS sequence"/>
</dbReference>
<dbReference type="PANTHER" id="PTHR47197">
    <property type="entry name" value="PROTEIN NIRF"/>
    <property type="match status" value="1"/>
</dbReference>
<dbReference type="Pfam" id="PF21783">
    <property type="entry name" value="YNCE"/>
    <property type="match status" value="1"/>
</dbReference>
<dbReference type="STRING" id="65499.SAMN04488000_12573"/>
<organism evidence="4 5">
    <name type="scientific">Lentzea albida</name>
    <dbReference type="NCBI Taxonomy" id="65499"/>
    <lineage>
        <taxon>Bacteria</taxon>
        <taxon>Bacillati</taxon>
        <taxon>Actinomycetota</taxon>
        <taxon>Actinomycetes</taxon>
        <taxon>Pseudonocardiales</taxon>
        <taxon>Pseudonocardiaceae</taxon>
        <taxon>Lentzea</taxon>
    </lineage>
</organism>